<name>A0A6M0SBX6_9CYAN</name>
<evidence type="ECO:0000313" key="2">
    <source>
        <dbReference type="Proteomes" id="UP000473574"/>
    </source>
</evidence>
<reference evidence="1 2" key="1">
    <citation type="journal article" date="2020" name="Microb. Ecol.">
        <title>Ecogenomics of the Marine Benthic Filamentous Cyanobacterium Adonisia.</title>
        <authorList>
            <person name="Walter J.M."/>
            <person name="Coutinho F.H."/>
            <person name="Leomil L."/>
            <person name="Hargreaves P.I."/>
            <person name="Campeao M.E."/>
            <person name="Vieira V.V."/>
            <person name="Silva B.S."/>
            <person name="Fistarol G.O."/>
            <person name="Salomon P.S."/>
            <person name="Sawabe T."/>
            <person name="Mino S."/>
            <person name="Hosokawa M."/>
            <person name="Miyashita H."/>
            <person name="Maruyama F."/>
            <person name="van Verk M.C."/>
            <person name="Dutilh B.E."/>
            <person name="Thompson C.C."/>
            <person name="Thompson F.L."/>
        </authorList>
    </citation>
    <scope>NUCLEOTIDE SEQUENCE [LARGE SCALE GENOMIC DNA]</scope>
    <source>
        <strain evidence="1 2">CCMR0082</strain>
    </source>
</reference>
<gene>
    <name evidence="1" type="ORF">D0962_22925</name>
</gene>
<dbReference type="Proteomes" id="UP000473574">
    <property type="component" value="Unassembled WGS sequence"/>
</dbReference>
<evidence type="ECO:0000313" key="1">
    <source>
        <dbReference type="EMBL" id="NEZ65573.1"/>
    </source>
</evidence>
<dbReference type="EMBL" id="QZCE01000002">
    <property type="protein sequence ID" value="NEZ65573.1"/>
    <property type="molecule type" value="Genomic_DNA"/>
</dbReference>
<comment type="caution">
    <text evidence="1">The sequence shown here is derived from an EMBL/GenBank/DDBJ whole genome shotgun (WGS) entry which is preliminary data.</text>
</comment>
<organism evidence="1 2">
    <name type="scientific">Adonisia turfae CCMR0082</name>
    <dbReference type="NCBI Taxonomy" id="2304604"/>
    <lineage>
        <taxon>Bacteria</taxon>
        <taxon>Bacillati</taxon>
        <taxon>Cyanobacteriota</taxon>
        <taxon>Adonisia</taxon>
        <taxon>Adonisia turfae</taxon>
    </lineage>
</organism>
<dbReference type="SUPFAM" id="SSF56784">
    <property type="entry name" value="HAD-like"/>
    <property type="match status" value="1"/>
</dbReference>
<dbReference type="InterPro" id="IPR023214">
    <property type="entry name" value="HAD_sf"/>
</dbReference>
<dbReference type="InterPro" id="IPR027417">
    <property type="entry name" value="P-loop_NTPase"/>
</dbReference>
<dbReference type="RefSeq" id="WP_163666769.1">
    <property type="nucleotide sequence ID" value="NZ_QZCE01000002.1"/>
</dbReference>
<dbReference type="AlphaFoldDB" id="A0A6M0SBX6"/>
<dbReference type="InterPro" id="IPR036412">
    <property type="entry name" value="HAD-like_sf"/>
</dbReference>
<dbReference type="Gene3D" id="3.40.50.300">
    <property type="entry name" value="P-loop containing nucleotide triphosphate hydrolases"/>
    <property type="match status" value="1"/>
</dbReference>
<accession>A0A6M0SBX6</accession>
<evidence type="ECO:0008006" key="3">
    <source>
        <dbReference type="Google" id="ProtNLM"/>
    </source>
</evidence>
<proteinExistence type="predicted"/>
<sequence>MDKRFYIARGASGSGKTAFLEQAFGKEAVVAADDFPGLYDADNKYQLDKQAASHEWCRAKIEMLMQQGITPLALGNTNMKLAYIKPYLAMAKKYGYSTQVIHFEGIILPDGSTPQNSHGTPEGVIRSQLAGFQLMNPPVSGITVEETCAGLHAMSRIDSVLVISDLVGTLIRPGPTHRFINQADHAEPIESVLQSLMDHGVRQIAIASNQMGVGGGHFAQSELEKLSWFTKKWLAEYKIELKYAVYAIQRNSEKALIYENGQLSKLFLAPRADKPSCAMHRYIMVREDAAEAVYLGDAHHTGRAEDVEAVRAFDALRMNLTYIPVEVLGG</sequence>
<protein>
    <recommendedName>
        <fullName evidence="3">Polynucleotide kinase</fullName>
    </recommendedName>
</protein>
<dbReference type="Gene3D" id="3.40.50.1000">
    <property type="entry name" value="HAD superfamily/HAD-like"/>
    <property type="match status" value="1"/>
</dbReference>